<gene>
    <name evidence="15" type="primary">GLIS1</name>
</gene>
<feature type="domain" description="C2H2-type" evidence="14">
    <location>
        <begin position="568"/>
        <end position="595"/>
    </location>
</feature>
<dbReference type="FunFam" id="3.30.160.60:FF:000912">
    <property type="entry name" value="Zinc finger protein 660"/>
    <property type="match status" value="2"/>
</dbReference>
<dbReference type="InterPro" id="IPR013087">
    <property type="entry name" value="Znf_C2H2_type"/>
</dbReference>
<feature type="domain" description="C2H2-type" evidence="14">
    <location>
        <begin position="456"/>
        <end position="483"/>
    </location>
</feature>
<feature type="domain" description="C2H2-type" evidence="14">
    <location>
        <begin position="540"/>
        <end position="567"/>
    </location>
</feature>
<evidence type="ECO:0000256" key="4">
    <source>
        <dbReference type="ARBA" id="ARBA00022723"/>
    </source>
</evidence>
<feature type="domain" description="C2H2-type" evidence="14">
    <location>
        <begin position="428"/>
        <end position="455"/>
    </location>
</feature>
<feature type="region of interest" description="Disordered" evidence="13">
    <location>
        <begin position="169"/>
        <end position="194"/>
    </location>
</feature>
<evidence type="ECO:0000256" key="1">
    <source>
        <dbReference type="ARBA" id="ARBA00003767"/>
    </source>
</evidence>
<keyword evidence="16" id="KW-1185">Reference proteome</keyword>
<reference evidence="15" key="1">
    <citation type="submission" date="2025-08" db="UniProtKB">
        <authorList>
            <consortium name="Ensembl"/>
        </authorList>
    </citation>
    <scope>IDENTIFICATION</scope>
</reference>
<keyword evidence="7" id="KW-0862">Zinc</keyword>
<dbReference type="GO" id="GO:0000981">
    <property type="term" value="F:DNA-binding transcription factor activity, RNA polymerase II-specific"/>
    <property type="evidence" value="ECO:0007669"/>
    <property type="project" value="TreeGrafter"/>
</dbReference>
<evidence type="ECO:0000256" key="7">
    <source>
        <dbReference type="ARBA" id="ARBA00022833"/>
    </source>
</evidence>
<dbReference type="InterPro" id="IPR050527">
    <property type="entry name" value="Snail/Krueppel_Znf"/>
</dbReference>
<dbReference type="SUPFAM" id="SSF57667">
    <property type="entry name" value="beta-beta-alpha zinc fingers"/>
    <property type="match status" value="8"/>
</dbReference>
<name>A0A8C8LZJ1_ONCTS</name>
<dbReference type="Gene3D" id="3.30.160.60">
    <property type="entry name" value="Classic Zinc Finger"/>
    <property type="match status" value="12"/>
</dbReference>
<evidence type="ECO:0000313" key="16">
    <source>
        <dbReference type="Proteomes" id="UP000694402"/>
    </source>
</evidence>
<evidence type="ECO:0000256" key="11">
    <source>
        <dbReference type="ARBA" id="ARBA00023242"/>
    </source>
</evidence>
<feature type="region of interest" description="Disordered" evidence="13">
    <location>
        <begin position="213"/>
        <end position="258"/>
    </location>
</feature>
<comment type="subcellular location">
    <subcellularLocation>
        <location evidence="2">Nucleus</location>
    </subcellularLocation>
</comment>
<feature type="domain" description="C2H2-type" evidence="14">
    <location>
        <begin position="288"/>
        <end position="315"/>
    </location>
</feature>
<proteinExistence type="inferred from homology"/>
<sequence length="632" mass="70699">MLLQYIHILFPHDAIYFMKCTSPSCSKVPPQHDATTPVLRVWDGVLRLASLPLFPPNIMMVIMAKQFYFCFLRPEDISKKYDLCPHVQLQSVVCTFCTKLRSSLGHRTRLLPDRYDGCVVPWCLYLHTIVCSDERGTFNWKLLPRMNQTCGGLQLISSDFPMMSSKEALSLKDRASPSPTTLPESPGHNSPGSSLLLGLKRVSVLLVDCRKTPGQSGTVREGHEEDEKEEEGDLISSRDTPNRHSLSGKGLSSGEPQHHVADEAKKSLYRSEQLKKPQQSGLGKKPHHCCSDCGKSFTRRSGFIIHQRIHTGEKPYCCSQCGKSFTCPGGLKLHHRIHTGENPYRCSQCGKSFAASNTLKSHLRIHTGEKPYPCLDCGKSFANAGTLTIHKRVHTGEKPYSCDQCGKCFSLSENLTIHRRIHTGEKPYVCYQCGKSFTQSGDLTTHQRTHTGEKPYKCDQCGKSFALASSLTRHQRTHTGEKPYSCDQCGKSFARASNLSTHQRTHTGETPHSCDQCGKSFSQSRDLITHQRTHTGKRPYSCDQCGKSFSQSGNLIRHQRIHTGQRLYSCDQCGKSFSQSGNLTRHQRTHTGENPYICVCGKIFVHLGPMKKHQKAQTCLSTPSYLTPVPDP</sequence>
<evidence type="ECO:0000259" key="14">
    <source>
        <dbReference type="PROSITE" id="PS50157"/>
    </source>
</evidence>
<evidence type="ECO:0000256" key="9">
    <source>
        <dbReference type="ARBA" id="ARBA00023125"/>
    </source>
</evidence>
<feature type="domain" description="C2H2-type" evidence="14">
    <location>
        <begin position="344"/>
        <end position="371"/>
    </location>
</feature>
<dbReference type="GeneTree" id="ENSGT00940000153582"/>
<dbReference type="FunFam" id="3.30.160.60:FF:000358">
    <property type="entry name" value="zinc finger protein 24"/>
    <property type="match status" value="1"/>
</dbReference>
<dbReference type="PROSITE" id="PS00028">
    <property type="entry name" value="ZINC_FINGER_C2H2_1"/>
    <property type="match status" value="11"/>
</dbReference>
<keyword evidence="8" id="KW-0805">Transcription regulation</keyword>
<keyword evidence="6 12" id="KW-0863">Zinc-finger</keyword>
<dbReference type="FunFam" id="3.30.160.60:FF:000966">
    <property type="entry name" value="ZFP90 zinc finger protein"/>
    <property type="match status" value="1"/>
</dbReference>
<feature type="compositionally biased region" description="Polar residues" evidence="13">
    <location>
        <begin position="177"/>
        <end position="192"/>
    </location>
</feature>
<dbReference type="Ensembl" id="ENSOTST00005057657.2">
    <property type="protein sequence ID" value="ENSOTSP00005052954.2"/>
    <property type="gene ID" value="ENSOTSG00005025613.2"/>
</dbReference>
<dbReference type="Pfam" id="PF00096">
    <property type="entry name" value="zf-C2H2"/>
    <property type="match status" value="8"/>
</dbReference>
<dbReference type="FunFam" id="3.30.160.60:FF:002196">
    <property type="entry name" value="zinc finger protein 850-like isoform X3"/>
    <property type="match status" value="1"/>
</dbReference>
<reference evidence="15" key="2">
    <citation type="submission" date="2025-09" db="UniProtKB">
        <authorList>
            <consortium name="Ensembl"/>
        </authorList>
    </citation>
    <scope>IDENTIFICATION</scope>
</reference>
<evidence type="ECO:0000256" key="2">
    <source>
        <dbReference type="ARBA" id="ARBA00004123"/>
    </source>
</evidence>
<dbReference type="SMART" id="SM00355">
    <property type="entry name" value="ZnF_C2H2"/>
    <property type="match status" value="11"/>
</dbReference>
<evidence type="ECO:0000256" key="5">
    <source>
        <dbReference type="ARBA" id="ARBA00022737"/>
    </source>
</evidence>
<dbReference type="PROSITE" id="PS50157">
    <property type="entry name" value="ZINC_FINGER_C2H2_2"/>
    <property type="match status" value="11"/>
</dbReference>
<dbReference type="Proteomes" id="UP000694402">
    <property type="component" value="Unassembled WGS sequence"/>
</dbReference>
<keyword evidence="4" id="KW-0479">Metal-binding</keyword>
<dbReference type="GO" id="GO:0000978">
    <property type="term" value="F:RNA polymerase II cis-regulatory region sequence-specific DNA binding"/>
    <property type="evidence" value="ECO:0007669"/>
    <property type="project" value="TreeGrafter"/>
</dbReference>
<feature type="domain" description="C2H2-type" evidence="14">
    <location>
        <begin position="484"/>
        <end position="511"/>
    </location>
</feature>
<comment type="function">
    <text evidence="1">May be involved in transcriptional regulation.</text>
</comment>
<feature type="domain" description="C2H2-type" evidence="14">
    <location>
        <begin position="512"/>
        <end position="539"/>
    </location>
</feature>
<feature type="domain" description="C2H2-type" evidence="14">
    <location>
        <begin position="316"/>
        <end position="343"/>
    </location>
</feature>
<keyword evidence="10" id="KW-0804">Transcription</keyword>
<evidence type="ECO:0000256" key="13">
    <source>
        <dbReference type="SAM" id="MobiDB-lite"/>
    </source>
</evidence>
<evidence type="ECO:0000313" key="15">
    <source>
        <dbReference type="Ensembl" id="ENSOTSP00005052954.2"/>
    </source>
</evidence>
<dbReference type="GO" id="GO:0008270">
    <property type="term" value="F:zinc ion binding"/>
    <property type="evidence" value="ECO:0007669"/>
    <property type="project" value="UniProtKB-KW"/>
</dbReference>
<evidence type="ECO:0000256" key="8">
    <source>
        <dbReference type="ARBA" id="ARBA00023015"/>
    </source>
</evidence>
<dbReference type="FunFam" id="3.30.160.60:FF:002533">
    <property type="entry name" value="Zinc finger protein 770"/>
    <property type="match status" value="1"/>
</dbReference>
<feature type="domain" description="C2H2-type" evidence="14">
    <location>
        <begin position="400"/>
        <end position="427"/>
    </location>
</feature>
<dbReference type="Pfam" id="PF13465">
    <property type="entry name" value="zf-H2C2_2"/>
    <property type="match status" value="1"/>
</dbReference>
<protein>
    <recommendedName>
        <fullName evidence="14">C2H2-type domain-containing protein</fullName>
    </recommendedName>
</protein>
<dbReference type="PANTHER" id="PTHR24388">
    <property type="entry name" value="ZINC FINGER PROTEIN"/>
    <property type="match status" value="1"/>
</dbReference>
<evidence type="ECO:0000256" key="3">
    <source>
        <dbReference type="ARBA" id="ARBA00006991"/>
    </source>
</evidence>
<evidence type="ECO:0000256" key="10">
    <source>
        <dbReference type="ARBA" id="ARBA00023163"/>
    </source>
</evidence>
<dbReference type="PANTHER" id="PTHR24388:SF54">
    <property type="entry name" value="PROTEIN ESCARGOT"/>
    <property type="match status" value="1"/>
</dbReference>
<organism evidence="15 16">
    <name type="scientific">Oncorhynchus tshawytscha</name>
    <name type="common">Chinook salmon</name>
    <name type="synonym">Salmo tshawytscha</name>
    <dbReference type="NCBI Taxonomy" id="74940"/>
    <lineage>
        <taxon>Eukaryota</taxon>
        <taxon>Metazoa</taxon>
        <taxon>Chordata</taxon>
        <taxon>Craniata</taxon>
        <taxon>Vertebrata</taxon>
        <taxon>Euteleostomi</taxon>
        <taxon>Actinopterygii</taxon>
        <taxon>Neopterygii</taxon>
        <taxon>Teleostei</taxon>
        <taxon>Protacanthopterygii</taxon>
        <taxon>Salmoniformes</taxon>
        <taxon>Salmonidae</taxon>
        <taxon>Salmoninae</taxon>
        <taxon>Oncorhynchus</taxon>
    </lineage>
</organism>
<evidence type="ECO:0000256" key="12">
    <source>
        <dbReference type="PROSITE-ProRule" id="PRU00042"/>
    </source>
</evidence>
<dbReference type="AlphaFoldDB" id="A0A8C8LZJ1"/>
<dbReference type="FunFam" id="3.30.160.60:FF:002343">
    <property type="entry name" value="Zinc finger protein 33A"/>
    <property type="match status" value="4"/>
</dbReference>
<keyword evidence="9" id="KW-0238">DNA-binding</keyword>
<feature type="domain" description="C2H2-type" evidence="14">
    <location>
        <begin position="372"/>
        <end position="399"/>
    </location>
</feature>
<dbReference type="InterPro" id="IPR036236">
    <property type="entry name" value="Znf_C2H2_sf"/>
</dbReference>
<dbReference type="FunFam" id="3.30.160.60:FF:000446">
    <property type="entry name" value="Zinc finger protein"/>
    <property type="match status" value="1"/>
</dbReference>
<evidence type="ECO:0000256" key="6">
    <source>
        <dbReference type="ARBA" id="ARBA00022771"/>
    </source>
</evidence>
<dbReference type="GO" id="GO:0005634">
    <property type="term" value="C:nucleus"/>
    <property type="evidence" value="ECO:0007669"/>
    <property type="project" value="UniProtKB-SubCell"/>
</dbReference>
<comment type="similarity">
    <text evidence="3">Belongs to the krueppel C2H2-type zinc-finger protein family.</text>
</comment>
<keyword evidence="5" id="KW-0677">Repeat</keyword>
<accession>A0A8C8LZJ1</accession>
<keyword evidence="11" id="KW-0539">Nucleus</keyword>